<organism evidence="2 3">
    <name type="scientific">Stylonychia lemnae</name>
    <name type="common">Ciliate</name>
    <dbReference type="NCBI Taxonomy" id="5949"/>
    <lineage>
        <taxon>Eukaryota</taxon>
        <taxon>Sar</taxon>
        <taxon>Alveolata</taxon>
        <taxon>Ciliophora</taxon>
        <taxon>Intramacronucleata</taxon>
        <taxon>Spirotrichea</taxon>
        <taxon>Stichotrichia</taxon>
        <taxon>Sporadotrichida</taxon>
        <taxon>Oxytrichidae</taxon>
        <taxon>Stylonychinae</taxon>
        <taxon>Stylonychia</taxon>
    </lineage>
</organism>
<dbReference type="CDD" id="cd06093">
    <property type="entry name" value="PX_domain"/>
    <property type="match status" value="1"/>
</dbReference>
<dbReference type="GO" id="GO:0005768">
    <property type="term" value="C:endosome"/>
    <property type="evidence" value="ECO:0007669"/>
    <property type="project" value="TreeGrafter"/>
</dbReference>
<dbReference type="SUPFAM" id="SSF64268">
    <property type="entry name" value="PX domain"/>
    <property type="match status" value="1"/>
</dbReference>
<keyword evidence="3" id="KW-1185">Reference proteome</keyword>
<dbReference type="EMBL" id="CCKQ01017267">
    <property type="protein sequence ID" value="CDW89130.1"/>
    <property type="molecule type" value="Genomic_DNA"/>
</dbReference>
<dbReference type="OMA" id="GREIYTE"/>
<protein>
    <submittedName>
        <fullName evidence="2">Px domain containing protein</fullName>
    </submittedName>
</protein>
<dbReference type="Gene3D" id="3.30.1520.10">
    <property type="entry name" value="Phox-like domain"/>
    <property type="match status" value="1"/>
</dbReference>
<sequence>MESNQSLIAQFRAGNVDEFKDPDEIKPPMQQYQNQGYNQGYNNGQWNQNNYNGGGAGYTDNSYGFDQDSQYQNYQQYQQINNQIRGGNPVGQQDTFQPQYNNHENVGAGYTNTYNKSNTQHANTLYQPQSQSQVGLDMSGSKPPYLHSQTSAPSKLFNDGAFTEGVASSFKDIMNLRKLEPPSLDVCEPTIKGGTTGKHHVYKVRGTDHMGSLEIERRFSHFYELRNILFQRFLGLYVPPIPEKKKMGNKDNHFVEERCTFLDRFIKEIGFLPYLYESVEFQTFLRPNGDVEKAMANLPKQTTDEVLQRFRTAMPMANEFTLKKYNERINDFVKDCRDFIDHLKKFKKQIKMIVPIKEQEVMHYKDFIDFLIKYEELNLKKSTLEEPFQANLISGGVDGKFDFKQQLTETSQRLKNPFLHIRNWVKGEIMELGALMEAISRKEGIEAQKSRTITKVKEKKETVDKLSTGKFTLKGMFKSKDGKASETQNILQSISQGEKDIQNYEIIKNYLIIYLADIAIPAFKHQKMQNYIKAMQSFCYQEINNSQMQQDCWNNFVESIKKIQIK</sequence>
<dbReference type="PANTHER" id="PTHR10555:SF170">
    <property type="entry name" value="FI18122P1"/>
    <property type="match status" value="1"/>
</dbReference>
<dbReference type="InParanoid" id="A0A078B3L8"/>
<dbReference type="Pfam" id="PF00787">
    <property type="entry name" value="PX"/>
    <property type="match status" value="1"/>
</dbReference>
<dbReference type="InterPro" id="IPR036871">
    <property type="entry name" value="PX_dom_sf"/>
</dbReference>
<dbReference type="OrthoDB" id="5227681at2759"/>
<gene>
    <name evidence="2" type="primary">Contig5049.g5406</name>
    <name evidence="2" type="ORF">STYLEM_18260</name>
</gene>
<evidence type="ECO:0000313" key="2">
    <source>
        <dbReference type="EMBL" id="CDW89130.1"/>
    </source>
</evidence>
<dbReference type="InterPro" id="IPR001683">
    <property type="entry name" value="PX_dom"/>
</dbReference>
<dbReference type="PANTHER" id="PTHR10555">
    <property type="entry name" value="SORTING NEXIN"/>
    <property type="match status" value="1"/>
</dbReference>
<evidence type="ECO:0000259" key="1">
    <source>
        <dbReference type="PROSITE" id="PS50195"/>
    </source>
</evidence>
<accession>A0A078B3L8</accession>
<dbReference type="AlphaFoldDB" id="A0A078B3L8"/>
<dbReference type="SMART" id="SM00312">
    <property type="entry name" value="PX"/>
    <property type="match status" value="1"/>
</dbReference>
<reference evidence="2 3" key="1">
    <citation type="submission" date="2014-06" db="EMBL/GenBank/DDBJ databases">
        <authorList>
            <person name="Swart Estienne"/>
        </authorList>
    </citation>
    <scope>NUCLEOTIDE SEQUENCE [LARGE SCALE GENOMIC DNA]</scope>
    <source>
        <strain evidence="2 3">130c</strain>
    </source>
</reference>
<dbReference type="GO" id="GO:0035091">
    <property type="term" value="F:phosphatidylinositol binding"/>
    <property type="evidence" value="ECO:0007669"/>
    <property type="project" value="InterPro"/>
</dbReference>
<feature type="domain" description="PX" evidence="1">
    <location>
        <begin position="180"/>
        <end position="292"/>
    </location>
</feature>
<dbReference type="PROSITE" id="PS50195">
    <property type="entry name" value="PX"/>
    <property type="match status" value="1"/>
</dbReference>
<proteinExistence type="predicted"/>
<name>A0A078B3L8_STYLE</name>
<evidence type="ECO:0000313" key="3">
    <source>
        <dbReference type="Proteomes" id="UP000039865"/>
    </source>
</evidence>
<dbReference type="Proteomes" id="UP000039865">
    <property type="component" value="Unassembled WGS sequence"/>
</dbReference>